<dbReference type="RefSeq" id="WP_036619355.1">
    <property type="nucleotide sequence ID" value="NZ_BOSD01000002.1"/>
</dbReference>
<dbReference type="HOGENOM" id="CLU_1433214_0_0_9"/>
<evidence type="ECO:0000313" key="2">
    <source>
        <dbReference type="Proteomes" id="UP000029278"/>
    </source>
</evidence>
<sequence length="189" mass="21408">MSKQSCITSLYLVLLLGILIFPKEVFAATIIDNQMNSNPFNRGSISTGQWVDSVGATTVTATWSDAWSYENNKDYEIKTSYNIMSYGSQYYAELNLGLMRIVYSRDGISAVYVKDGDTWKTHVMTTKGNYVWKLIYTSEKQYQVYRNSVLVASGKVENLPADTKFSITSKVNNEKFSLSLAPCFFLVFH</sequence>
<dbReference type="GeneID" id="77011156"/>
<dbReference type="EMBL" id="JMQA01000031">
    <property type="protein sequence ID" value="KFN07863.1"/>
    <property type="molecule type" value="Genomic_DNA"/>
</dbReference>
<comment type="caution">
    <text evidence="1">The sequence shown here is derived from an EMBL/GenBank/DDBJ whole genome shotgun (WGS) entry which is preliminary data.</text>
</comment>
<name>A0A090ZBR4_PAEMA</name>
<dbReference type="OrthoDB" id="2476528at2"/>
<protein>
    <submittedName>
        <fullName evidence="1">Uncharacterized protein</fullName>
    </submittedName>
</protein>
<evidence type="ECO:0000313" key="1">
    <source>
        <dbReference type="EMBL" id="KFN07863.1"/>
    </source>
</evidence>
<reference evidence="1 2" key="1">
    <citation type="submission" date="2014-04" db="EMBL/GenBank/DDBJ databases">
        <authorList>
            <person name="Bishop-Lilly K.A."/>
            <person name="Broomall S.M."/>
            <person name="Chain P.S."/>
            <person name="Chertkov O."/>
            <person name="Coyne S.R."/>
            <person name="Daligault H.E."/>
            <person name="Davenport K.W."/>
            <person name="Erkkila T."/>
            <person name="Frey K.G."/>
            <person name="Gibbons H.S."/>
            <person name="Gu W."/>
            <person name="Jaissle J."/>
            <person name="Johnson S.L."/>
            <person name="Koroleva G.I."/>
            <person name="Ladner J.T."/>
            <person name="Lo C.-C."/>
            <person name="Minogue T.D."/>
            <person name="Munk C."/>
            <person name="Palacios G.F."/>
            <person name="Redden C.L."/>
            <person name="Rosenzweig C.N."/>
            <person name="Scholz M.B."/>
            <person name="Teshima H."/>
            <person name="Xu Y."/>
        </authorList>
    </citation>
    <scope>NUCLEOTIDE SEQUENCE [LARGE SCALE GENOMIC DNA]</scope>
    <source>
        <strain evidence="1 2">8244</strain>
    </source>
</reference>
<gene>
    <name evidence="1" type="ORF">DJ90_3856</name>
</gene>
<dbReference type="AlphaFoldDB" id="A0A090ZBR4"/>
<dbReference type="Proteomes" id="UP000029278">
    <property type="component" value="Unassembled WGS sequence"/>
</dbReference>
<accession>A0A090ZBR4</accession>
<proteinExistence type="predicted"/>
<organism evidence="1 2">
    <name type="scientific">Paenibacillus macerans</name>
    <name type="common">Bacillus macerans</name>
    <dbReference type="NCBI Taxonomy" id="44252"/>
    <lineage>
        <taxon>Bacteria</taxon>
        <taxon>Bacillati</taxon>
        <taxon>Bacillota</taxon>
        <taxon>Bacilli</taxon>
        <taxon>Bacillales</taxon>
        <taxon>Paenibacillaceae</taxon>
        <taxon>Paenibacillus</taxon>
    </lineage>
</organism>
<keyword evidence="2" id="KW-1185">Reference proteome</keyword>